<keyword evidence="1" id="KW-1133">Transmembrane helix</keyword>
<organism evidence="2 3">
    <name type="scientific">Vigna mungo</name>
    <name type="common">Black gram</name>
    <name type="synonym">Phaseolus mungo</name>
    <dbReference type="NCBI Taxonomy" id="3915"/>
    <lineage>
        <taxon>Eukaryota</taxon>
        <taxon>Viridiplantae</taxon>
        <taxon>Streptophyta</taxon>
        <taxon>Embryophyta</taxon>
        <taxon>Tracheophyta</taxon>
        <taxon>Spermatophyta</taxon>
        <taxon>Magnoliopsida</taxon>
        <taxon>eudicotyledons</taxon>
        <taxon>Gunneridae</taxon>
        <taxon>Pentapetalae</taxon>
        <taxon>rosids</taxon>
        <taxon>fabids</taxon>
        <taxon>Fabales</taxon>
        <taxon>Fabaceae</taxon>
        <taxon>Papilionoideae</taxon>
        <taxon>50 kb inversion clade</taxon>
        <taxon>NPAAA clade</taxon>
        <taxon>indigoferoid/millettioid clade</taxon>
        <taxon>Phaseoleae</taxon>
        <taxon>Vigna</taxon>
    </lineage>
</organism>
<evidence type="ECO:0000313" key="2">
    <source>
        <dbReference type="EMBL" id="WVZ12916.1"/>
    </source>
</evidence>
<evidence type="ECO:0000313" key="3">
    <source>
        <dbReference type="Proteomes" id="UP001374535"/>
    </source>
</evidence>
<name>A0AAQ3S226_VIGMU</name>
<feature type="transmembrane region" description="Helical" evidence="1">
    <location>
        <begin position="20"/>
        <end position="40"/>
    </location>
</feature>
<gene>
    <name evidence="2" type="ORF">V8G54_017446</name>
</gene>
<dbReference type="Proteomes" id="UP001374535">
    <property type="component" value="Chromosome 5"/>
</dbReference>
<feature type="transmembrane region" description="Helical" evidence="1">
    <location>
        <begin position="52"/>
        <end position="74"/>
    </location>
</feature>
<dbReference type="EMBL" id="CP144696">
    <property type="protein sequence ID" value="WVZ12916.1"/>
    <property type="molecule type" value="Genomic_DNA"/>
</dbReference>
<proteinExistence type="predicted"/>
<keyword evidence="3" id="KW-1185">Reference proteome</keyword>
<reference evidence="2 3" key="1">
    <citation type="journal article" date="2023" name="Life. Sci Alliance">
        <title>Evolutionary insights into 3D genome organization and epigenetic landscape of Vigna mungo.</title>
        <authorList>
            <person name="Junaid A."/>
            <person name="Singh B."/>
            <person name="Bhatia S."/>
        </authorList>
    </citation>
    <scope>NUCLEOTIDE SEQUENCE [LARGE SCALE GENOMIC DNA]</scope>
    <source>
        <strain evidence="2">Urdbean</strain>
    </source>
</reference>
<protein>
    <submittedName>
        <fullName evidence="2">Uncharacterized protein</fullName>
    </submittedName>
</protein>
<dbReference type="AlphaFoldDB" id="A0AAQ3S226"/>
<evidence type="ECO:0000256" key="1">
    <source>
        <dbReference type="SAM" id="Phobius"/>
    </source>
</evidence>
<accession>A0AAQ3S226</accession>
<keyword evidence="1" id="KW-0472">Membrane</keyword>
<keyword evidence="1" id="KW-0812">Transmembrane</keyword>
<sequence>MQTLSTPPFILNTSLTSSCAFFITLGSFIISAIAQLMVVADVSPPAPNTSRIIALILSIVKQISLLLSSPSWNFRRTSTKSSSASPWPPLPLDFASLCSLMMSPNILSTCPCSLSSLGLKPVTI</sequence>